<dbReference type="RefSeq" id="XP_009839828.1">
    <property type="nucleotide sequence ID" value="XM_009841526.1"/>
</dbReference>
<accession>W4FVC5</accession>
<dbReference type="GeneID" id="20815846"/>
<proteinExistence type="predicted"/>
<dbReference type="VEuPathDB" id="FungiDB:H257_13850"/>
<protein>
    <submittedName>
        <fullName evidence="1">Uncharacterized protein</fullName>
    </submittedName>
</protein>
<name>W4FVC5_APHAT</name>
<reference evidence="1" key="1">
    <citation type="submission" date="2013-12" db="EMBL/GenBank/DDBJ databases">
        <title>The Genome Sequence of Aphanomyces astaci APO3.</title>
        <authorList>
            <consortium name="The Broad Institute Genomics Platform"/>
            <person name="Russ C."/>
            <person name="Tyler B."/>
            <person name="van West P."/>
            <person name="Dieguez-Uribeondo J."/>
            <person name="Young S.K."/>
            <person name="Zeng Q."/>
            <person name="Gargeya S."/>
            <person name="Fitzgerald M."/>
            <person name="Abouelleil A."/>
            <person name="Alvarado L."/>
            <person name="Chapman S.B."/>
            <person name="Gainer-Dewar J."/>
            <person name="Goldberg J."/>
            <person name="Griggs A."/>
            <person name="Gujja S."/>
            <person name="Hansen M."/>
            <person name="Howarth C."/>
            <person name="Imamovic A."/>
            <person name="Ireland A."/>
            <person name="Larimer J."/>
            <person name="McCowan C."/>
            <person name="Murphy C."/>
            <person name="Pearson M."/>
            <person name="Poon T.W."/>
            <person name="Priest M."/>
            <person name="Roberts A."/>
            <person name="Saif S."/>
            <person name="Shea T."/>
            <person name="Sykes S."/>
            <person name="Wortman J."/>
            <person name="Nusbaum C."/>
            <person name="Birren B."/>
        </authorList>
    </citation>
    <scope>NUCLEOTIDE SEQUENCE [LARGE SCALE GENOMIC DNA]</scope>
    <source>
        <strain evidence="1">APO3</strain>
    </source>
</reference>
<dbReference type="AlphaFoldDB" id="W4FVC5"/>
<gene>
    <name evidence="1" type="ORF">H257_13850</name>
</gene>
<dbReference type="EMBL" id="KI913164">
    <property type="protein sequence ID" value="ETV70764.1"/>
    <property type="molecule type" value="Genomic_DNA"/>
</dbReference>
<evidence type="ECO:0000313" key="1">
    <source>
        <dbReference type="EMBL" id="ETV70764.1"/>
    </source>
</evidence>
<sequence>MADVCWTCSTFWLAKSVFCSGFWQMAVPLWMPIQLVTIESLTWPHMVSLNESTGISSKCKMYLPPARSSAAALHLTRATTEYIWPLLGKKPVNFSNDTRSTWNAPHEDPVYVANASTDAWASASGRVSSMPIHCFFWVSWVGTADVGATGGLVVAWRG</sequence>
<organism evidence="1">
    <name type="scientific">Aphanomyces astaci</name>
    <name type="common">Crayfish plague agent</name>
    <dbReference type="NCBI Taxonomy" id="112090"/>
    <lineage>
        <taxon>Eukaryota</taxon>
        <taxon>Sar</taxon>
        <taxon>Stramenopiles</taxon>
        <taxon>Oomycota</taxon>
        <taxon>Saprolegniomycetes</taxon>
        <taxon>Saprolegniales</taxon>
        <taxon>Verrucalvaceae</taxon>
        <taxon>Aphanomyces</taxon>
    </lineage>
</organism>